<dbReference type="InterPro" id="IPR007696">
    <property type="entry name" value="DNA_mismatch_repair_MutS_core"/>
</dbReference>
<accession>A0A1A6AES4</accession>
<keyword evidence="2 6" id="KW-0547">Nucleotide-binding</keyword>
<organism evidence="10">
    <name type="scientific">Kwoniella dejecticola CBS 10117</name>
    <dbReference type="NCBI Taxonomy" id="1296121"/>
    <lineage>
        <taxon>Eukaryota</taxon>
        <taxon>Fungi</taxon>
        <taxon>Dikarya</taxon>
        <taxon>Basidiomycota</taxon>
        <taxon>Agaricomycotina</taxon>
        <taxon>Tremellomycetes</taxon>
        <taxon>Tremellales</taxon>
        <taxon>Cryptococcaceae</taxon>
        <taxon>Kwoniella</taxon>
    </lineage>
</organism>
<dbReference type="InterPro" id="IPR045076">
    <property type="entry name" value="MutS"/>
</dbReference>
<dbReference type="SUPFAM" id="SSF55271">
    <property type="entry name" value="DNA repair protein MutS, domain I"/>
    <property type="match status" value="1"/>
</dbReference>
<protein>
    <recommendedName>
        <fullName evidence="6">DNA mismatch repair protein</fullName>
    </recommendedName>
</protein>
<dbReference type="Gene3D" id="1.10.1420.10">
    <property type="match status" value="2"/>
</dbReference>
<dbReference type="InterPro" id="IPR017261">
    <property type="entry name" value="DNA_mismatch_repair_MutS/MSH"/>
</dbReference>
<evidence type="ECO:0000256" key="4">
    <source>
        <dbReference type="ARBA" id="ARBA00022840"/>
    </source>
</evidence>
<dbReference type="InterPro" id="IPR000432">
    <property type="entry name" value="DNA_mismatch_repair_MutS_C"/>
</dbReference>
<dbReference type="AlphaFoldDB" id="A0A1A6AES4"/>
<feature type="compositionally biased region" description="Polar residues" evidence="8">
    <location>
        <begin position="91"/>
        <end position="100"/>
    </location>
</feature>
<dbReference type="PANTHER" id="PTHR11361:SF148">
    <property type="entry name" value="DNA MISMATCH REPAIR PROTEIN MSH6"/>
    <property type="match status" value="1"/>
</dbReference>
<dbReference type="Pfam" id="PF01624">
    <property type="entry name" value="MutS_I"/>
    <property type="match status" value="1"/>
</dbReference>
<dbReference type="SMART" id="SM00533">
    <property type="entry name" value="MUTSd"/>
    <property type="match status" value="1"/>
</dbReference>
<feature type="region of interest" description="Disordered" evidence="8">
    <location>
        <begin position="1"/>
        <end position="171"/>
    </location>
</feature>
<dbReference type="GO" id="GO:0005524">
    <property type="term" value="F:ATP binding"/>
    <property type="evidence" value="ECO:0007669"/>
    <property type="project" value="UniProtKB-UniRule"/>
</dbReference>
<dbReference type="Gene3D" id="3.40.1170.10">
    <property type="entry name" value="DNA repair protein MutS, domain I"/>
    <property type="match status" value="1"/>
</dbReference>
<dbReference type="InterPro" id="IPR007860">
    <property type="entry name" value="DNA_mmatch_repair_MutS_con_dom"/>
</dbReference>
<proteinExistence type="inferred from homology"/>
<gene>
    <name evidence="10" type="ORF">I303_00394</name>
</gene>
<keyword evidence="4 6" id="KW-0067">ATP-binding</keyword>
<reference evidence="10" key="1">
    <citation type="submission" date="2013-07" db="EMBL/GenBank/DDBJ databases">
        <title>The Genome Sequence of Cryptococcus dejecticola CBS10117.</title>
        <authorList>
            <consortium name="The Broad Institute Genome Sequencing Platform"/>
            <person name="Cuomo C."/>
            <person name="Litvintseva A."/>
            <person name="Chen Y."/>
            <person name="Heitman J."/>
            <person name="Sun S."/>
            <person name="Springer D."/>
            <person name="Dromer F."/>
            <person name="Young S.K."/>
            <person name="Zeng Q."/>
            <person name="Gargeya S."/>
            <person name="Fitzgerald M."/>
            <person name="Abouelleil A."/>
            <person name="Alvarado L."/>
            <person name="Berlin A.M."/>
            <person name="Chapman S.B."/>
            <person name="Dewar J."/>
            <person name="Goldberg J."/>
            <person name="Griggs A."/>
            <person name="Gujja S."/>
            <person name="Hansen M."/>
            <person name="Howarth C."/>
            <person name="Imamovic A."/>
            <person name="Larimer J."/>
            <person name="McCowan C."/>
            <person name="Murphy C."/>
            <person name="Pearson M."/>
            <person name="Priest M."/>
            <person name="Roberts A."/>
            <person name="Saif S."/>
            <person name="Shea T."/>
            <person name="Sykes S."/>
            <person name="Wortman J."/>
            <person name="Nusbaum C."/>
            <person name="Birren B."/>
        </authorList>
    </citation>
    <scope>NUCLEOTIDE SEQUENCE [LARGE SCALE GENOMIC DNA]</scope>
    <source>
        <strain evidence="10">CBS 10117</strain>
    </source>
</reference>
<dbReference type="Pfam" id="PF05188">
    <property type="entry name" value="MutS_II"/>
    <property type="match status" value="1"/>
</dbReference>
<dbReference type="Pfam" id="PF00488">
    <property type="entry name" value="MutS_V"/>
    <property type="match status" value="1"/>
</dbReference>
<dbReference type="SUPFAM" id="SSF53150">
    <property type="entry name" value="DNA repair protein MutS, domain II"/>
    <property type="match status" value="1"/>
</dbReference>
<dbReference type="InterPro" id="IPR036187">
    <property type="entry name" value="DNA_mismatch_repair_MutS_sf"/>
</dbReference>
<dbReference type="Gene3D" id="3.40.50.300">
    <property type="entry name" value="P-loop containing nucleotide triphosphate hydrolases"/>
    <property type="match status" value="1"/>
</dbReference>
<dbReference type="InterPro" id="IPR027417">
    <property type="entry name" value="P-loop_NTPase"/>
</dbReference>
<dbReference type="SMART" id="SM00534">
    <property type="entry name" value="MUTSac"/>
    <property type="match status" value="1"/>
</dbReference>
<dbReference type="GO" id="GO:0032301">
    <property type="term" value="C:MutSalpha complex"/>
    <property type="evidence" value="ECO:0007669"/>
    <property type="project" value="TreeGrafter"/>
</dbReference>
<keyword evidence="3 6" id="KW-0227">DNA damage</keyword>
<dbReference type="Pfam" id="PF05190">
    <property type="entry name" value="MutS_IV"/>
    <property type="match status" value="1"/>
</dbReference>
<dbReference type="InterPro" id="IPR036678">
    <property type="entry name" value="MutS_con_dom_sf"/>
</dbReference>
<dbReference type="VEuPathDB" id="FungiDB:I303_00394"/>
<dbReference type="STRING" id="1296121.A0A1A6AES4"/>
<dbReference type="InterPro" id="IPR007695">
    <property type="entry name" value="DNA_mismatch_repair_MutS-lik_N"/>
</dbReference>
<dbReference type="FunFam" id="3.30.420.110:FF:000013">
    <property type="entry name" value="DNA mismatch repair protein"/>
    <property type="match status" value="1"/>
</dbReference>
<dbReference type="InterPro" id="IPR016151">
    <property type="entry name" value="DNA_mismatch_repair_MutS_N"/>
</dbReference>
<dbReference type="Gene3D" id="3.30.420.110">
    <property type="entry name" value="MutS, connector domain"/>
    <property type="match status" value="1"/>
</dbReference>
<feature type="compositionally biased region" description="Polar residues" evidence="8">
    <location>
        <begin position="1"/>
        <end position="18"/>
    </location>
</feature>
<dbReference type="OrthoDB" id="121051at2759"/>
<dbReference type="NCBIfam" id="NF003810">
    <property type="entry name" value="PRK05399.1"/>
    <property type="match status" value="1"/>
</dbReference>
<sequence length="1233" mass="136201">MAKTTPSQPKATKQSSIASFFGAPKPGPRPPSTSSPATGKSARAATVAGPASSPVVRTTQGKDLIGSSPALGKRNNFVESEDELTPPPDSGPSSAKTSSGGKKVTDEENDIEMEEDGVAADGSPIKVGRRAKRKVMYVESDSGASDEEMVTKTSRKPRKSLKAESDEDDFVFDEADDAAFAAAAEEYEASVISRSPSPFSASPEPIKKKPAPKKGFVAPTSVPKKPTTSWNVAESSSRPGPRPLPNGKGKSAQSNNSETMFLTRAELSKLEAKEQQRASETCFDFLKDPKDRDKHAPDHPDYDKRTLYIPPSKFTQKGAFTPFEAQFWAIKQNHYDTVLFFQKGKFYELYEEDATIGHQEFDLKLTDRVKMRMVGVPEQSLEYWIQKFLGAGYKVGVVEQAETAIGMQMRNKGKKPSAGEGIVNRELRHVFTNGTIVNGTFLSSDEANHCVAIKEFVSEVDDTSAFGVCIMDASTGSFELSAFEDDICRTKLETMFRQIRPKELVHAKGNLSVHTTRMLRNILPSATQWSSFKEGSEFCSAQETRDRLGDFFAFAEDELATGKPPVPEAIRQHENNQLAMEALGGLLFYLRSLQLDKDLVSQSNFNVYDPLGEGKSLVLDGQTLAHMEVLVNGDGGLDGTLLQLLQRCTTPFGKRLFRIWLTSPLRDAQAINERLDAVEDLMNQTTNFHQDFVQLCKGLPDLERLISRIHAGSERESKFLEVVRSFTKIHKGVGRLARIAEQFKSPTVAGLLRSLPDLSTHLQHIQAMYEVNEDEKTVSILPTPGADEECDEADAEVARLDSKLNAVLNEAKATLKLKKGEISFWHSNQGLKEIYHVEVPAGTKVPNNWAKQSSTKNFARYHTPQTLPLIREIQEAKETANITKKEFYKRLLAEFDKDRNVWLKTVRVIAELDCLVSLSRVSSDMDEPKCRPEFIEASSAFIDFEELRHPSMCLRSDFISNNVQLGYSQPRQVLLTGPNMAGKSTLLRMTAAGVILAQMGCYVPAAKATLSPVDRIQTRMGAYDNMFASASTFKVELDECAKILRDAGPKSLVILDELGRGTSTFDGMAIAGAVLHHLATHTLPLGFFATHYGSLTDDFSYHPNIRKMHMQTHVDDELQQVVFLYKLIPGVAESSHGTHVAQMAGVPMEVVRRAQTVSDEFFKAFNEKLTTKRKSNLSLMGQCDFSFLVKLIGLFTNANASPGDGVAELVKSKASVGEQLEVVRECIGRYELS</sequence>
<evidence type="ECO:0000256" key="2">
    <source>
        <dbReference type="ARBA" id="ARBA00022741"/>
    </source>
</evidence>
<dbReference type="FunFam" id="3.40.50.300:FF:001752">
    <property type="entry name" value="DNA mismatch repair protein"/>
    <property type="match status" value="1"/>
</dbReference>
<feature type="compositionally biased region" description="Polar residues" evidence="8">
    <location>
        <begin position="226"/>
        <end position="238"/>
    </location>
</feature>
<evidence type="ECO:0000256" key="1">
    <source>
        <dbReference type="ARBA" id="ARBA00006271"/>
    </source>
</evidence>
<evidence type="ECO:0000256" key="6">
    <source>
        <dbReference type="PIRNR" id="PIRNR037677"/>
    </source>
</evidence>
<dbReference type="SUPFAM" id="SSF52540">
    <property type="entry name" value="P-loop containing nucleoside triphosphate hydrolases"/>
    <property type="match status" value="1"/>
</dbReference>
<evidence type="ECO:0000259" key="9">
    <source>
        <dbReference type="PROSITE" id="PS00486"/>
    </source>
</evidence>
<dbReference type="FunFam" id="3.40.1170.10:FF:000002">
    <property type="entry name" value="DNA mismatch repair protein"/>
    <property type="match status" value="1"/>
</dbReference>
<feature type="domain" description="DNA mismatch repair proteins mutS family" evidence="9">
    <location>
        <begin position="1051"/>
        <end position="1067"/>
    </location>
</feature>
<feature type="compositionally biased region" description="Acidic residues" evidence="8">
    <location>
        <begin position="107"/>
        <end position="118"/>
    </location>
</feature>
<evidence type="ECO:0000256" key="7">
    <source>
        <dbReference type="RuleBase" id="RU003756"/>
    </source>
</evidence>
<evidence type="ECO:0000313" key="10">
    <source>
        <dbReference type="EMBL" id="OBR88577.1"/>
    </source>
</evidence>
<dbReference type="PROSITE" id="PS00486">
    <property type="entry name" value="DNA_MISMATCH_REPAIR_2"/>
    <property type="match status" value="1"/>
</dbReference>
<dbReference type="GO" id="GO:0006298">
    <property type="term" value="P:mismatch repair"/>
    <property type="evidence" value="ECO:0007669"/>
    <property type="project" value="InterPro"/>
</dbReference>
<dbReference type="SUPFAM" id="SSF48334">
    <property type="entry name" value="DNA repair protein MutS, domain III"/>
    <property type="match status" value="1"/>
</dbReference>
<dbReference type="PIRSF" id="PIRSF037677">
    <property type="entry name" value="DNA_mis_repair_Msh6"/>
    <property type="match status" value="1"/>
</dbReference>
<evidence type="ECO:0000256" key="5">
    <source>
        <dbReference type="ARBA" id="ARBA00023125"/>
    </source>
</evidence>
<dbReference type="PANTHER" id="PTHR11361">
    <property type="entry name" value="DNA MISMATCH REPAIR PROTEIN MUTS FAMILY MEMBER"/>
    <property type="match status" value="1"/>
</dbReference>
<dbReference type="GO" id="GO:0030983">
    <property type="term" value="F:mismatched DNA binding"/>
    <property type="evidence" value="ECO:0007669"/>
    <property type="project" value="UniProtKB-UniRule"/>
</dbReference>
<comment type="function">
    <text evidence="6 7">Component of the post-replicative DNA mismatch repair system (MMR).</text>
</comment>
<evidence type="ECO:0000256" key="8">
    <source>
        <dbReference type="SAM" id="MobiDB-lite"/>
    </source>
</evidence>
<dbReference type="InterPro" id="IPR007861">
    <property type="entry name" value="DNA_mismatch_repair_MutS_clamp"/>
</dbReference>
<keyword evidence="5 6" id="KW-0238">DNA-binding</keyword>
<keyword evidence="6 7" id="KW-0234">DNA repair</keyword>
<dbReference type="GO" id="GO:0140664">
    <property type="term" value="F:ATP-dependent DNA damage sensor activity"/>
    <property type="evidence" value="ECO:0007669"/>
    <property type="project" value="InterPro"/>
</dbReference>
<dbReference type="Pfam" id="PF05192">
    <property type="entry name" value="MutS_III"/>
    <property type="match status" value="1"/>
</dbReference>
<name>A0A1A6AES4_9TREE</name>
<feature type="region of interest" description="Disordered" evidence="8">
    <location>
        <begin position="185"/>
        <end position="257"/>
    </location>
</feature>
<comment type="similarity">
    <text evidence="1 6 7">Belongs to the DNA mismatch repair MutS family.</text>
</comment>
<dbReference type="EMBL" id="KI894027">
    <property type="protein sequence ID" value="OBR88577.1"/>
    <property type="molecule type" value="Genomic_DNA"/>
</dbReference>
<evidence type="ECO:0000256" key="3">
    <source>
        <dbReference type="ARBA" id="ARBA00022763"/>
    </source>
</evidence>